<dbReference type="OrthoDB" id="247601at2"/>
<keyword evidence="5" id="KW-1185">Reference proteome</keyword>
<proteinExistence type="predicted"/>
<dbReference type="SUPFAM" id="SSF54523">
    <property type="entry name" value="Pili subunits"/>
    <property type="match status" value="1"/>
</dbReference>
<dbReference type="GO" id="GO:0015628">
    <property type="term" value="P:protein secretion by the type II secretion system"/>
    <property type="evidence" value="ECO:0007669"/>
    <property type="project" value="InterPro"/>
</dbReference>
<name>A0A1W6LLQ4_9BACT</name>
<keyword evidence="2" id="KW-0472">Membrane</keyword>
<gene>
    <name evidence="4" type="ORF">STSP1_01075</name>
</gene>
<dbReference type="AlphaFoldDB" id="A0A1W6LLQ4"/>
<feature type="transmembrane region" description="Helical" evidence="2">
    <location>
        <begin position="6"/>
        <end position="29"/>
    </location>
</feature>
<accession>A0A1W6LLQ4</accession>
<evidence type="ECO:0000256" key="2">
    <source>
        <dbReference type="SAM" id="Phobius"/>
    </source>
</evidence>
<dbReference type="PRINTS" id="PR00813">
    <property type="entry name" value="BCTERIALGSPG"/>
</dbReference>
<organism evidence="4 5">
    <name type="scientific">Sedimentisphaera salicampi</name>
    <dbReference type="NCBI Taxonomy" id="1941349"/>
    <lineage>
        <taxon>Bacteria</taxon>
        <taxon>Pseudomonadati</taxon>
        <taxon>Planctomycetota</taxon>
        <taxon>Phycisphaerae</taxon>
        <taxon>Sedimentisphaerales</taxon>
        <taxon>Sedimentisphaeraceae</taxon>
        <taxon>Sedimentisphaera</taxon>
    </lineage>
</organism>
<evidence type="ECO:0000259" key="3">
    <source>
        <dbReference type="Pfam" id="PF07596"/>
    </source>
</evidence>
<keyword evidence="2" id="KW-1133">Transmembrane helix</keyword>
<protein>
    <submittedName>
        <fullName evidence="4">Type II secretion system protein G</fullName>
    </submittedName>
</protein>
<dbReference type="NCBIfam" id="TIGR02532">
    <property type="entry name" value="IV_pilin_GFxxxE"/>
    <property type="match status" value="1"/>
</dbReference>
<dbReference type="InterPro" id="IPR011453">
    <property type="entry name" value="DUF1559"/>
</dbReference>
<dbReference type="PANTHER" id="PTHR30093">
    <property type="entry name" value="GENERAL SECRETION PATHWAY PROTEIN G"/>
    <property type="match status" value="1"/>
</dbReference>
<dbReference type="GO" id="GO:0015627">
    <property type="term" value="C:type II protein secretion system complex"/>
    <property type="evidence" value="ECO:0007669"/>
    <property type="project" value="InterPro"/>
</dbReference>
<dbReference type="InterPro" id="IPR012902">
    <property type="entry name" value="N_methyl_site"/>
</dbReference>
<sequence length="252" mass="27559">MKKKAFTLIELLVVISIIALLMAILMPALNKARQMARRVVCKNQMKQIGLAFSIYETENDDKLPQSIDGNPANVEDALNKTWWGLLGPSLGLESGSMKDMDRFREASVGTVGNCPSHGKISKDPAAGGKESFSYCANANLVTRWSQDNGSLGGASLNPVKSASIRRPHSKVLVYEIFHAADWPLAQFGNWRGSYHTGLERNSPGLLAYDAYGELEGAGWGPTHMDSLNYLFADGSVDSVDHMEKMLDGHFKP</sequence>
<reference evidence="5" key="1">
    <citation type="submission" date="2017-04" db="EMBL/GenBank/DDBJ databases">
        <title>Comparative genomics and description of representatives of a novel lineage of planctomycetes thriving in anoxic sediments.</title>
        <authorList>
            <person name="Spring S."/>
            <person name="Bunk B."/>
            <person name="Sproer C."/>
        </authorList>
    </citation>
    <scope>NUCLEOTIDE SEQUENCE [LARGE SCALE GENOMIC DNA]</scope>
    <source>
        <strain evidence="5">ST-PulAB-D4</strain>
    </source>
</reference>
<dbReference type="InterPro" id="IPR000983">
    <property type="entry name" value="Bac_GSPG_pilin"/>
</dbReference>
<evidence type="ECO:0000256" key="1">
    <source>
        <dbReference type="ARBA" id="ARBA00022481"/>
    </source>
</evidence>
<evidence type="ECO:0000313" key="5">
    <source>
        <dbReference type="Proteomes" id="UP000193334"/>
    </source>
</evidence>
<evidence type="ECO:0000313" key="4">
    <source>
        <dbReference type="EMBL" id="ARN56686.1"/>
    </source>
</evidence>
<dbReference type="EMBL" id="CP021023">
    <property type="protein sequence ID" value="ARN56686.1"/>
    <property type="molecule type" value="Genomic_DNA"/>
</dbReference>
<feature type="domain" description="DUF1559" evidence="3">
    <location>
        <begin position="31"/>
        <end position="89"/>
    </location>
</feature>
<keyword evidence="1" id="KW-0488">Methylation</keyword>
<dbReference type="InterPro" id="IPR045584">
    <property type="entry name" value="Pilin-like"/>
</dbReference>
<dbReference type="PANTHER" id="PTHR30093:SF2">
    <property type="entry name" value="TYPE II SECRETION SYSTEM PROTEIN H"/>
    <property type="match status" value="1"/>
</dbReference>
<dbReference type="Pfam" id="PF07963">
    <property type="entry name" value="N_methyl"/>
    <property type="match status" value="1"/>
</dbReference>
<dbReference type="Pfam" id="PF07596">
    <property type="entry name" value="SBP_bac_10"/>
    <property type="match status" value="1"/>
</dbReference>
<dbReference type="STRING" id="1941349.STSP1_01075"/>
<dbReference type="KEGG" id="pbp:STSP1_01075"/>
<dbReference type="Proteomes" id="UP000193334">
    <property type="component" value="Chromosome"/>
</dbReference>
<dbReference type="Gene3D" id="3.30.700.10">
    <property type="entry name" value="Glycoprotein, Type 4 Pilin"/>
    <property type="match status" value="1"/>
</dbReference>
<keyword evidence="2" id="KW-0812">Transmembrane</keyword>